<evidence type="ECO:0000313" key="2">
    <source>
        <dbReference type="EMBL" id="SDW52134.1"/>
    </source>
</evidence>
<sequence length="290" mass="31812">MARKNPMKTLTRGLGWLLWVCAAASGAAPGPDDIEIPVLPYLSTERLLTLYEPLRRHLQETLDRPVRIVTSPDYRSFVADTAQGDYPLVLNAAHMARLAEVDSGYRSIVQTTNPLYALVMVRAEDPVTEVADLRGTRIVTPDPLALITLMGHRMLREAGLRPWTDVEMPTTDTHNNALMLLLGDESIRAAIVSNRAFTTLDEGMRARLRILADGADFGGIPSIVYQIGPGHEGADHALLTRELLHFANDTPAGRAMMLTLGHVGLREVAEADRQVIDLFLPATREVLAAP</sequence>
<dbReference type="SUPFAM" id="SSF53850">
    <property type="entry name" value="Periplasmic binding protein-like II"/>
    <property type="match status" value="1"/>
</dbReference>
<accession>A0A1H2U9M2</accession>
<dbReference type="AlphaFoldDB" id="A0A1H2U9M2"/>
<organism evidence="2 3">
    <name type="scientific">Thiocapsa roseopersicina</name>
    <dbReference type="NCBI Taxonomy" id="1058"/>
    <lineage>
        <taxon>Bacteria</taxon>
        <taxon>Pseudomonadati</taxon>
        <taxon>Pseudomonadota</taxon>
        <taxon>Gammaproteobacteria</taxon>
        <taxon>Chromatiales</taxon>
        <taxon>Chromatiaceae</taxon>
        <taxon>Thiocapsa</taxon>
    </lineage>
</organism>
<reference evidence="3" key="1">
    <citation type="submission" date="2016-10" db="EMBL/GenBank/DDBJ databases">
        <authorList>
            <person name="Varghese N."/>
            <person name="Submissions S."/>
        </authorList>
    </citation>
    <scope>NUCLEOTIDE SEQUENCE [LARGE SCALE GENOMIC DNA]</scope>
    <source>
        <strain evidence="3">DSM 217</strain>
    </source>
</reference>
<dbReference type="EMBL" id="FNNZ01000005">
    <property type="protein sequence ID" value="SDW52134.1"/>
    <property type="molecule type" value="Genomic_DNA"/>
</dbReference>
<evidence type="ECO:0000256" key="1">
    <source>
        <dbReference type="SAM" id="SignalP"/>
    </source>
</evidence>
<dbReference type="STRING" id="1058.SAMN05421783_1052"/>
<keyword evidence="3" id="KW-1185">Reference proteome</keyword>
<dbReference type="Pfam" id="PF12974">
    <property type="entry name" value="Phosphonate-bd"/>
    <property type="match status" value="1"/>
</dbReference>
<gene>
    <name evidence="2" type="ORF">SAMN05421783_1052</name>
</gene>
<feature type="signal peptide" evidence="1">
    <location>
        <begin position="1"/>
        <end position="27"/>
    </location>
</feature>
<dbReference type="Gene3D" id="3.40.190.10">
    <property type="entry name" value="Periplasmic binding protein-like II"/>
    <property type="match status" value="2"/>
</dbReference>
<keyword evidence="1" id="KW-0732">Signal</keyword>
<name>A0A1H2U9M2_THIRO</name>
<evidence type="ECO:0000313" key="3">
    <source>
        <dbReference type="Proteomes" id="UP000198816"/>
    </source>
</evidence>
<feature type="chain" id="PRO_5011725094" evidence="1">
    <location>
        <begin position="28"/>
        <end position="290"/>
    </location>
</feature>
<protein>
    <submittedName>
        <fullName evidence="2">Phosphonate transport system substrate-binding protein</fullName>
    </submittedName>
</protein>
<dbReference type="Proteomes" id="UP000198816">
    <property type="component" value="Unassembled WGS sequence"/>
</dbReference>
<proteinExistence type="predicted"/>